<name>A0A0E9P7E2_ANGAN</name>
<reference evidence="1" key="1">
    <citation type="submission" date="2014-11" db="EMBL/GenBank/DDBJ databases">
        <authorList>
            <person name="Amaro Gonzalez C."/>
        </authorList>
    </citation>
    <scope>NUCLEOTIDE SEQUENCE</scope>
</reference>
<reference evidence="1" key="2">
    <citation type="journal article" date="2015" name="Fish Shellfish Immunol.">
        <title>Early steps in the European eel (Anguilla anguilla)-Vibrio vulnificus interaction in the gills: Role of the RtxA13 toxin.</title>
        <authorList>
            <person name="Callol A."/>
            <person name="Pajuelo D."/>
            <person name="Ebbesson L."/>
            <person name="Teles M."/>
            <person name="MacKenzie S."/>
            <person name="Amaro C."/>
        </authorList>
    </citation>
    <scope>NUCLEOTIDE SEQUENCE</scope>
</reference>
<dbReference type="EMBL" id="GBXM01108006">
    <property type="protein sequence ID" value="JAH00571.1"/>
    <property type="molecule type" value="Transcribed_RNA"/>
</dbReference>
<evidence type="ECO:0000313" key="1">
    <source>
        <dbReference type="EMBL" id="JAH00571.1"/>
    </source>
</evidence>
<protein>
    <submittedName>
        <fullName evidence="1">Uncharacterized protein</fullName>
    </submittedName>
</protein>
<sequence length="33" mass="3807">MDESELVRKLEFEDSILLTAFGRCKVEEEYLGG</sequence>
<organism evidence="1">
    <name type="scientific">Anguilla anguilla</name>
    <name type="common">European freshwater eel</name>
    <name type="synonym">Muraena anguilla</name>
    <dbReference type="NCBI Taxonomy" id="7936"/>
    <lineage>
        <taxon>Eukaryota</taxon>
        <taxon>Metazoa</taxon>
        <taxon>Chordata</taxon>
        <taxon>Craniata</taxon>
        <taxon>Vertebrata</taxon>
        <taxon>Euteleostomi</taxon>
        <taxon>Actinopterygii</taxon>
        <taxon>Neopterygii</taxon>
        <taxon>Teleostei</taxon>
        <taxon>Anguilliformes</taxon>
        <taxon>Anguillidae</taxon>
        <taxon>Anguilla</taxon>
    </lineage>
</organism>
<accession>A0A0E9P7E2</accession>
<proteinExistence type="predicted"/>
<dbReference type="AlphaFoldDB" id="A0A0E9P7E2"/>